<dbReference type="GO" id="GO:0015824">
    <property type="term" value="P:proline transport"/>
    <property type="evidence" value="ECO:0007669"/>
    <property type="project" value="UniProtKB-UniRule"/>
</dbReference>
<dbReference type="CDD" id="cd11475">
    <property type="entry name" value="SLC5sbd_PutP"/>
    <property type="match status" value="1"/>
</dbReference>
<dbReference type="OrthoDB" id="9789704at2"/>
<feature type="transmembrane region" description="Helical" evidence="16">
    <location>
        <begin position="67"/>
        <end position="88"/>
    </location>
</feature>
<dbReference type="InterPro" id="IPR050277">
    <property type="entry name" value="Sodium:Solute_Symporter"/>
</dbReference>
<keyword evidence="10 16" id="KW-0472">Membrane</keyword>
<dbReference type="PROSITE" id="PS50283">
    <property type="entry name" value="NA_SOLUT_SYMP_3"/>
    <property type="match status" value="1"/>
</dbReference>
<comment type="similarity">
    <text evidence="2 15">Belongs to the sodium:solute symporter (SSF) (TC 2.A.21) family.</text>
</comment>
<evidence type="ECO:0000256" key="6">
    <source>
        <dbReference type="ARBA" id="ARBA00022847"/>
    </source>
</evidence>
<keyword evidence="9 16" id="KW-0406">Ion transport</keyword>
<keyword evidence="18" id="KW-1185">Reference proteome</keyword>
<keyword evidence="4" id="KW-1003">Cell membrane</keyword>
<dbReference type="GO" id="GO:0005298">
    <property type="term" value="F:proline:sodium symporter activity"/>
    <property type="evidence" value="ECO:0007669"/>
    <property type="project" value="UniProtKB-UniRule"/>
</dbReference>
<evidence type="ECO:0000256" key="4">
    <source>
        <dbReference type="ARBA" id="ARBA00022475"/>
    </source>
</evidence>
<dbReference type="GO" id="GO:0015193">
    <property type="term" value="F:L-proline transmembrane transporter activity"/>
    <property type="evidence" value="ECO:0007669"/>
    <property type="project" value="TreeGrafter"/>
</dbReference>
<evidence type="ECO:0000256" key="14">
    <source>
        <dbReference type="ARBA" id="ARBA00082709"/>
    </source>
</evidence>
<gene>
    <name evidence="17" type="ORF">EV696_10389</name>
</gene>
<protein>
    <recommendedName>
        <fullName evidence="13 16">Sodium/proline symporter</fullName>
    </recommendedName>
    <alternativeName>
        <fullName evidence="14 16">Proline permease</fullName>
    </alternativeName>
</protein>
<sequence length="500" mass="54082">MDFSNPTHLTFLIYIVGMIAIGFFAWRYTNNLSDYILGGRSLGSFVTAMSAGASDMSGWLLMGLPGAIFAAGYSEAWIVIGLIIGAWLNWYLVAARLRVYTEIAENALTLPDFFTRRFEDSSRLLRVISATVILIFFTIYCASGMVAGARLFEQTFSMSYELALWAGAAATIIYVFIGGFLAVSWTDTVQGTMMFFALLLTPLFVMSAVGGVDQAFAQIESVGSHYLDPFYQQSLIGIASLMAWGLGYFGQPHILARFMAASSVKAIPNARRIGMAWMILCLFGAIAVGFFGIAYFAAHPEHAAPVAANRETVFITLAQVLFNPWVAGVLLSAILAAVMSTLSCQLLVCSSALTEDFYKAFVRPAASQTELVWFGRAMVLLVAVVAIAIASNPDSRVLGLVGYAWAGFGSAFGPVVMLSLLWSGMTRNGALAGMIVGAATVIVWHNGQWFGAEAGPLFGLYEMIPGFAFATLAIVLFSRMGQKPSNAMHAQFEKMQQQLH</sequence>
<dbReference type="FunFam" id="1.20.1730.10:FF:000002">
    <property type="entry name" value="Sodium/proline symporter"/>
    <property type="match status" value="1"/>
</dbReference>
<dbReference type="InterPro" id="IPR018212">
    <property type="entry name" value="Na/solute_symporter_CS"/>
</dbReference>
<evidence type="ECO:0000256" key="13">
    <source>
        <dbReference type="ARBA" id="ARBA00067214"/>
    </source>
</evidence>
<dbReference type="Pfam" id="PF00474">
    <property type="entry name" value="SSF"/>
    <property type="match status" value="1"/>
</dbReference>
<dbReference type="InterPro" id="IPR001734">
    <property type="entry name" value="Na/solute_symporter"/>
</dbReference>
<evidence type="ECO:0000313" key="17">
    <source>
        <dbReference type="EMBL" id="TDQ49720.1"/>
    </source>
</evidence>
<feature type="transmembrane region" description="Helical" evidence="16">
    <location>
        <begin position="429"/>
        <end position="446"/>
    </location>
</feature>
<keyword evidence="6 16" id="KW-0769">Symport</keyword>
<dbReference type="PANTHER" id="PTHR48086:SF3">
    <property type="entry name" value="SODIUM_PROLINE SYMPORTER"/>
    <property type="match status" value="1"/>
</dbReference>
<evidence type="ECO:0000256" key="12">
    <source>
        <dbReference type="ARBA" id="ARBA00033708"/>
    </source>
</evidence>
<evidence type="ECO:0000313" key="18">
    <source>
        <dbReference type="Proteomes" id="UP000295375"/>
    </source>
</evidence>
<keyword evidence="5 16" id="KW-0812">Transmembrane</keyword>
<comment type="caution">
    <text evidence="17">The sequence shown here is derived from an EMBL/GenBank/DDBJ whole genome shotgun (WGS) entry which is preliminary data.</text>
</comment>
<feature type="transmembrane region" description="Helical" evidence="16">
    <location>
        <begin position="164"/>
        <end position="185"/>
    </location>
</feature>
<keyword evidence="11 16" id="KW-0739">Sodium transport</keyword>
<dbReference type="PANTHER" id="PTHR48086">
    <property type="entry name" value="SODIUM/PROLINE SYMPORTER-RELATED"/>
    <property type="match status" value="1"/>
</dbReference>
<dbReference type="GO" id="GO:0005886">
    <property type="term" value="C:plasma membrane"/>
    <property type="evidence" value="ECO:0007669"/>
    <property type="project" value="UniProtKB-SubCell"/>
</dbReference>
<evidence type="ECO:0000256" key="10">
    <source>
        <dbReference type="ARBA" id="ARBA00023136"/>
    </source>
</evidence>
<evidence type="ECO:0000256" key="16">
    <source>
        <dbReference type="RuleBase" id="RU366012"/>
    </source>
</evidence>
<dbReference type="InterPro" id="IPR038377">
    <property type="entry name" value="Na/Glc_symporter_sf"/>
</dbReference>
<feature type="transmembrane region" description="Helical" evidence="16">
    <location>
        <begin position="402"/>
        <end position="422"/>
    </location>
</feature>
<keyword evidence="16" id="KW-0997">Cell inner membrane</keyword>
<comment type="subcellular location">
    <subcellularLocation>
        <location evidence="16">Cell inner membrane</location>
        <topology evidence="16">Multi-pass membrane protein</topology>
    </subcellularLocation>
    <subcellularLocation>
        <location evidence="1">Cell membrane</location>
        <topology evidence="1">Multi-pass membrane protein</topology>
    </subcellularLocation>
</comment>
<comment type="function">
    <text evidence="16">Catalyzes the sodium-dependent uptake of extracellular L-proline.</text>
</comment>
<dbReference type="NCBIfam" id="TIGR02121">
    <property type="entry name" value="Na_Pro_sym"/>
    <property type="match status" value="1"/>
</dbReference>
<evidence type="ECO:0000256" key="11">
    <source>
        <dbReference type="ARBA" id="ARBA00023201"/>
    </source>
</evidence>
<evidence type="ECO:0000256" key="9">
    <source>
        <dbReference type="ARBA" id="ARBA00023065"/>
    </source>
</evidence>
<dbReference type="GO" id="GO:0031402">
    <property type="term" value="F:sodium ion binding"/>
    <property type="evidence" value="ECO:0007669"/>
    <property type="project" value="UniProtKB-UniRule"/>
</dbReference>
<dbReference type="AlphaFoldDB" id="A0A4R6UR35"/>
<keyword evidence="16" id="KW-0029">Amino-acid transport</keyword>
<name>A0A4R6UR35_9GAMM</name>
<feature type="transmembrane region" description="Helical" evidence="16">
    <location>
        <begin position="41"/>
        <end position="61"/>
    </location>
</feature>
<dbReference type="Proteomes" id="UP000295375">
    <property type="component" value="Unassembled WGS sequence"/>
</dbReference>
<evidence type="ECO:0000256" key="7">
    <source>
        <dbReference type="ARBA" id="ARBA00022989"/>
    </source>
</evidence>
<reference evidence="17 18" key="1">
    <citation type="submission" date="2019-03" db="EMBL/GenBank/DDBJ databases">
        <title>Genomic Encyclopedia of Type Strains, Phase IV (KMG-IV): sequencing the most valuable type-strain genomes for metagenomic binning, comparative biology and taxonomic classification.</title>
        <authorList>
            <person name="Goeker M."/>
        </authorList>
    </citation>
    <scope>NUCLEOTIDE SEQUENCE [LARGE SCALE GENOMIC DNA]</scope>
    <source>
        <strain evidence="17 18">DSM 103792</strain>
    </source>
</reference>
<evidence type="ECO:0000256" key="3">
    <source>
        <dbReference type="ARBA" id="ARBA00022448"/>
    </source>
</evidence>
<accession>A0A4R6UR35</accession>
<evidence type="ECO:0000256" key="8">
    <source>
        <dbReference type="ARBA" id="ARBA00023053"/>
    </source>
</evidence>
<dbReference type="InterPro" id="IPR011851">
    <property type="entry name" value="Na/Pro_symporter"/>
</dbReference>
<feature type="transmembrane region" description="Helical" evidence="16">
    <location>
        <begin position="458"/>
        <end position="478"/>
    </location>
</feature>
<dbReference type="EMBL" id="SNYM01000003">
    <property type="protein sequence ID" value="TDQ49720.1"/>
    <property type="molecule type" value="Genomic_DNA"/>
</dbReference>
<feature type="transmembrane region" description="Helical" evidence="16">
    <location>
        <begin position="371"/>
        <end position="390"/>
    </location>
</feature>
<dbReference type="NCBIfam" id="TIGR00813">
    <property type="entry name" value="sss"/>
    <property type="match status" value="1"/>
</dbReference>
<feature type="transmembrane region" description="Helical" evidence="16">
    <location>
        <begin position="192"/>
        <end position="210"/>
    </location>
</feature>
<dbReference type="Gene3D" id="1.20.1730.10">
    <property type="entry name" value="Sodium/glucose cotransporter"/>
    <property type="match status" value="1"/>
</dbReference>
<organism evidence="17 18">
    <name type="scientific">Permianibacter aggregans</name>
    <dbReference type="NCBI Taxonomy" id="1510150"/>
    <lineage>
        <taxon>Bacteria</taxon>
        <taxon>Pseudomonadati</taxon>
        <taxon>Pseudomonadota</taxon>
        <taxon>Gammaproteobacteria</taxon>
        <taxon>Pseudomonadales</taxon>
        <taxon>Pseudomonadaceae</taxon>
        <taxon>Permianibacter</taxon>
    </lineage>
</organism>
<evidence type="ECO:0000256" key="15">
    <source>
        <dbReference type="RuleBase" id="RU362091"/>
    </source>
</evidence>
<feature type="transmembrane region" description="Helical" evidence="16">
    <location>
        <begin position="12"/>
        <end position="29"/>
    </location>
</feature>
<feature type="transmembrane region" description="Helical" evidence="16">
    <location>
        <begin position="230"/>
        <end position="249"/>
    </location>
</feature>
<keyword evidence="8 16" id="KW-0915">Sodium</keyword>
<dbReference type="PROSITE" id="PS00456">
    <property type="entry name" value="NA_SOLUT_SYMP_1"/>
    <property type="match status" value="1"/>
</dbReference>
<keyword evidence="7 16" id="KW-1133">Transmembrane helix</keyword>
<feature type="transmembrane region" description="Helical" evidence="16">
    <location>
        <begin position="124"/>
        <end position="152"/>
    </location>
</feature>
<feature type="transmembrane region" description="Helical" evidence="16">
    <location>
        <begin position="275"/>
        <end position="298"/>
    </location>
</feature>
<evidence type="ECO:0000256" key="1">
    <source>
        <dbReference type="ARBA" id="ARBA00004651"/>
    </source>
</evidence>
<evidence type="ECO:0000256" key="2">
    <source>
        <dbReference type="ARBA" id="ARBA00006434"/>
    </source>
</evidence>
<keyword evidence="3 16" id="KW-0813">Transport</keyword>
<comment type="catalytic activity">
    <reaction evidence="12">
        <text>L-proline(in) + Na(+)(in) = L-proline(out) + Na(+)(out)</text>
        <dbReference type="Rhea" id="RHEA:28967"/>
        <dbReference type="ChEBI" id="CHEBI:29101"/>
        <dbReference type="ChEBI" id="CHEBI:60039"/>
    </reaction>
</comment>
<evidence type="ECO:0000256" key="5">
    <source>
        <dbReference type="ARBA" id="ARBA00022692"/>
    </source>
</evidence>
<dbReference type="RefSeq" id="WP_133588279.1">
    <property type="nucleotide sequence ID" value="NZ_CP037953.1"/>
</dbReference>
<proteinExistence type="inferred from homology"/>